<dbReference type="SMART" id="SM00470">
    <property type="entry name" value="ParB"/>
    <property type="match status" value="1"/>
</dbReference>
<dbReference type="Gene3D" id="3.90.1530.30">
    <property type="match status" value="1"/>
</dbReference>
<dbReference type="FunFam" id="1.10.10.2830:FF:000001">
    <property type="entry name" value="Chromosome partitioning protein ParB"/>
    <property type="match status" value="1"/>
</dbReference>
<feature type="compositionally biased region" description="Polar residues" evidence="5">
    <location>
        <begin position="246"/>
        <end position="258"/>
    </location>
</feature>
<keyword evidence="2" id="KW-0159">Chromosome partition</keyword>
<dbReference type="InterPro" id="IPR041468">
    <property type="entry name" value="HTH_ParB/Spo0J"/>
</dbReference>
<evidence type="ECO:0000313" key="8">
    <source>
        <dbReference type="Proteomes" id="UP000785783"/>
    </source>
</evidence>
<dbReference type="InterPro" id="IPR050336">
    <property type="entry name" value="Chromosome_partition/occlusion"/>
</dbReference>
<dbReference type="InterPro" id="IPR036086">
    <property type="entry name" value="ParB/Sulfiredoxin_sf"/>
</dbReference>
<organism evidence="7 8">
    <name type="scientific">PS1 clade bacterium</name>
    <dbReference type="NCBI Taxonomy" id="2175152"/>
    <lineage>
        <taxon>Bacteria</taxon>
        <taxon>Pseudomonadati</taxon>
        <taxon>Pseudomonadota</taxon>
        <taxon>Alphaproteobacteria</taxon>
        <taxon>PS1 clade</taxon>
    </lineage>
</organism>
<gene>
    <name evidence="7" type="ORF">ISQ19_05185</name>
</gene>
<dbReference type="SUPFAM" id="SSF109709">
    <property type="entry name" value="KorB DNA-binding domain-like"/>
    <property type="match status" value="1"/>
</dbReference>
<dbReference type="Pfam" id="PF02195">
    <property type="entry name" value="ParB_N"/>
    <property type="match status" value="1"/>
</dbReference>
<evidence type="ECO:0000313" key="7">
    <source>
        <dbReference type="EMBL" id="MBL6762073.1"/>
    </source>
</evidence>
<feature type="region of interest" description="Disordered" evidence="5">
    <location>
        <begin position="246"/>
        <end position="270"/>
    </location>
</feature>
<dbReference type="GO" id="GO:0045881">
    <property type="term" value="P:positive regulation of sporulation resulting in formation of a cellular spore"/>
    <property type="evidence" value="ECO:0007669"/>
    <property type="project" value="TreeGrafter"/>
</dbReference>
<evidence type="ECO:0000256" key="4">
    <source>
        <dbReference type="ARBA" id="ARBA00025472"/>
    </source>
</evidence>
<keyword evidence="3" id="KW-0238">DNA-binding</keyword>
<dbReference type="CDD" id="cd16393">
    <property type="entry name" value="SPO0J_N"/>
    <property type="match status" value="1"/>
</dbReference>
<protein>
    <submittedName>
        <fullName evidence="7">ParB/RepB/Spo0J family partition protein</fullName>
    </submittedName>
</protein>
<dbReference type="GO" id="GO:0003677">
    <property type="term" value="F:DNA binding"/>
    <property type="evidence" value="ECO:0007669"/>
    <property type="project" value="UniProtKB-KW"/>
</dbReference>
<evidence type="ECO:0000256" key="5">
    <source>
        <dbReference type="SAM" id="MobiDB-lite"/>
    </source>
</evidence>
<evidence type="ECO:0000256" key="1">
    <source>
        <dbReference type="ARBA" id="ARBA00006295"/>
    </source>
</evidence>
<evidence type="ECO:0000259" key="6">
    <source>
        <dbReference type="SMART" id="SM00470"/>
    </source>
</evidence>
<dbReference type="Proteomes" id="UP000785783">
    <property type="component" value="Unassembled WGS sequence"/>
</dbReference>
<accession>A0A937L6Z1</accession>
<dbReference type="InterPro" id="IPR003115">
    <property type="entry name" value="ParB_N"/>
</dbReference>
<dbReference type="PANTHER" id="PTHR33375">
    <property type="entry name" value="CHROMOSOME-PARTITIONING PROTEIN PARB-RELATED"/>
    <property type="match status" value="1"/>
</dbReference>
<comment type="similarity">
    <text evidence="1">Belongs to the ParB family.</text>
</comment>
<comment type="caution">
    <text evidence="7">The sequence shown here is derived from an EMBL/GenBank/DDBJ whole genome shotgun (WGS) entry which is preliminary data.</text>
</comment>
<feature type="compositionally biased region" description="Basic and acidic residues" evidence="5">
    <location>
        <begin position="261"/>
        <end position="270"/>
    </location>
</feature>
<dbReference type="NCBIfam" id="TIGR00180">
    <property type="entry name" value="parB_part"/>
    <property type="match status" value="1"/>
</dbReference>
<name>A0A937L6Z1_9PROT</name>
<feature type="domain" description="ParB-like N-terminal" evidence="6">
    <location>
        <begin position="55"/>
        <end position="144"/>
    </location>
</feature>
<dbReference type="EMBL" id="JADHOK010000067">
    <property type="protein sequence ID" value="MBL6762073.1"/>
    <property type="molecule type" value="Genomic_DNA"/>
</dbReference>
<dbReference type="Gene3D" id="1.10.10.2830">
    <property type="match status" value="1"/>
</dbReference>
<comment type="function">
    <text evidence="4">Involved in chromosome partition. Localize to both poles of the predivisional cell following completion of DNA replication. Binds to the DNA origin of replication.</text>
</comment>
<dbReference type="GO" id="GO:0007059">
    <property type="term" value="P:chromosome segregation"/>
    <property type="evidence" value="ECO:0007669"/>
    <property type="project" value="UniProtKB-KW"/>
</dbReference>
<dbReference type="AlphaFoldDB" id="A0A937L6Z1"/>
<evidence type="ECO:0000256" key="3">
    <source>
        <dbReference type="ARBA" id="ARBA00023125"/>
    </source>
</evidence>
<dbReference type="Pfam" id="PF17762">
    <property type="entry name" value="HTH_ParB"/>
    <property type="match status" value="1"/>
</dbReference>
<dbReference type="Pfam" id="PF23552">
    <property type="entry name" value="ParB_C"/>
    <property type="match status" value="1"/>
</dbReference>
<dbReference type="InterPro" id="IPR057240">
    <property type="entry name" value="ParB_dimer_C"/>
</dbReference>
<dbReference type="GO" id="GO:0005694">
    <property type="term" value="C:chromosome"/>
    <property type="evidence" value="ECO:0007669"/>
    <property type="project" value="TreeGrafter"/>
</dbReference>
<proteinExistence type="inferred from homology"/>
<dbReference type="PANTHER" id="PTHR33375:SF1">
    <property type="entry name" value="CHROMOSOME-PARTITIONING PROTEIN PARB-RELATED"/>
    <property type="match status" value="1"/>
</dbReference>
<dbReference type="SUPFAM" id="SSF110849">
    <property type="entry name" value="ParB/Sulfiredoxin"/>
    <property type="match status" value="1"/>
</dbReference>
<reference evidence="7" key="1">
    <citation type="submission" date="2020-10" db="EMBL/GenBank/DDBJ databases">
        <title>Microbiome of the Black Sea water column analyzed by genome centric metagenomics.</title>
        <authorList>
            <person name="Cabello-Yeves P.J."/>
            <person name="Callieri C."/>
            <person name="Picazo A."/>
            <person name="Mehrshad M."/>
            <person name="Haro-Moreno J.M."/>
            <person name="Roda-Garcia J."/>
            <person name="Dzembekova N."/>
            <person name="Slabakova V."/>
            <person name="Slabakova N."/>
            <person name="Moncheva S."/>
            <person name="Rodriguez-Valera F."/>
        </authorList>
    </citation>
    <scope>NUCLEOTIDE SEQUENCE</scope>
    <source>
        <strain evidence="7">BS307-5m-G5</strain>
    </source>
</reference>
<evidence type="ECO:0000256" key="2">
    <source>
        <dbReference type="ARBA" id="ARBA00022829"/>
    </source>
</evidence>
<dbReference type="InterPro" id="IPR004437">
    <property type="entry name" value="ParB/RepB/Spo0J"/>
</dbReference>
<sequence length="319" mass="33753">MSDAKKTASSKGPLRGLGRGLSALIGDDTPVAVTPAEETAKAGKAATNKSDGGLTYVGIDELKPGAYQPRKRFDAEELQALAASVQKSGVLQPLLVRPIADGYEIIAGERRWRAAQQARLHQVPVIVQAVNDVTALEIGLVENVQRADLNPIEEAVGYQRLIAEFAYTQAELAETLGKSRSHIANLLRLTGAPDAVKQALIEGALSMGHARALLGVDAKHVAALVKQVIKEGMSVRAVEKLAADAASQTKSAKSTQTGKPDAVEKSADTRQLEKQLADSLGLSVSLDDRSDKGGEGGDLRITYKTLEQLDGLIARLLRG</sequence>
<dbReference type="FunFam" id="3.90.1530.30:FF:000001">
    <property type="entry name" value="Chromosome partitioning protein ParB"/>
    <property type="match status" value="1"/>
</dbReference>